<feature type="domain" description="Histidine kinase" evidence="7">
    <location>
        <begin position="51"/>
        <end position="274"/>
    </location>
</feature>
<gene>
    <name evidence="8" type="ORF">UFOPK2579_02069</name>
</gene>
<dbReference type="SMART" id="SM00387">
    <property type="entry name" value="HATPase_c"/>
    <property type="match status" value="1"/>
</dbReference>
<evidence type="ECO:0000256" key="3">
    <source>
        <dbReference type="ARBA" id="ARBA00022553"/>
    </source>
</evidence>
<evidence type="ECO:0000313" key="8">
    <source>
        <dbReference type="EMBL" id="CAB4722338.1"/>
    </source>
</evidence>
<comment type="catalytic activity">
    <reaction evidence="1">
        <text>ATP + protein L-histidine = ADP + protein N-phospho-L-histidine.</text>
        <dbReference type="EC" id="2.7.13.3"/>
    </reaction>
</comment>
<dbReference type="PROSITE" id="PS50109">
    <property type="entry name" value="HIS_KIN"/>
    <property type="match status" value="1"/>
</dbReference>
<evidence type="ECO:0000256" key="5">
    <source>
        <dbReference type="ARBA" id="ARBA00022777"/>
    </source>
</evidence>
<dbReference type="Gene3D" id="3.30.565.10">
    <property type="entry name" value="Histidine kinase-like ATPase, C-terminal domain"/>
    <property type="match status" value="1"/>
</dbReference>
<dbReference type="InterPro" id="IPR036097">
    <property type="entry name" value="HisK_dim/P_sf"/>
</dbReference>
<dbReference type="FunFam" id="3.30.565.10:FF:000006">
    <property type="entry name" value="Sensor histidine kinase WalK"/>
    <property type="match status" value="1"/>
</dbReference>
<dbReference type="EC" id="2.7.13.3" evidence="2"/>
<dbReference type="Pfam" id="PF02518">
    <property type="entry name" value="HATPase_c"/>
    <property type="match status" value="1"/>
</dbReference>
<dbReference type="SUPFAM" id="SSF55874">
    <property type="entry name" value="ATPase domain of HSP90 chaperone/DNA topoisomerase II/histidine kinase"/>
    <property type="match status" value="1"/>
</dbReference>
<dbReference type="InterPro" id="IPR005467">
    <property type="entry name" value="His_kinase_dom"/>
</dbReference>
<sequence>MRRRVGQPDWSDEEAEAARAIGQDLGDAVLTARSYLRQQELGDYKGRLITAVSHELRQPISAMLGHLAVLAETVDELDPDDPTYAPLSSTTRRIGRAAERLSGIVTDLLSLSLVEGEESATPRTPVDLGEVVHGAVELLSIRALHGQVTLTESSNADVSVLGDAAELERLMINLVGNAVKYTAAGGTVAVSCTAEGDEAIVTITDTGIGISADDLAHLFEEFYRANDVEARRREGTGLGLAIVARIVERHHGRISAASIHGEGSTFTVTLPLAPPG</sequence>
<keyword evidence="5" id="KW-0418">Kinase</keyword>
<dbReference type="InterPro" id="IPR050736">
    <property type="entry name" value="Sensor_HK_Regulatory"/>
</dbReference>
<evidence type="ECO:0000256" key="6">
    <source>
        <dbReference type="ARBA" id="ARBA00023012"/>
    </source>
</evidence>
<dbReference type="PANTHER" id="PTHR43711">
    <property type="entry name" value="TWO-COMPONENT HISTIDINE KINASE"/>
    <property type="match status" value="1"/>
</dbReference>
<dbReference type="AlphaFoldDB" id="A0A6J6RK46"/>
<dbReference type="Pfam" id="PF00512">
    <property type="entry name" value="HisKA"/>
    <property type="match status" value="1"/>
</dbReference>
<dbReference type="EMBL" id="CAEZXR010000277">
    <property type="protein sequence ID" value="CAB4722338.1"/>
    <property type="molecule type" value="Genomic_DNA"/>
</dbReference>
<dbReference type="Gene3D" id="1.10.287.130">
    <property type="match status" value="1"/>
</dbReference>
<dbReference type="SUPFAM" id="SSF47384">
    <property type="entry name" value="Homodimeric domain of signal transducing histidine kinase"/>
    <property type="match status" value="1"/>
</dbReference>
<keyword evidence="3" id="KW-0597">Phosphoprotein</keyword>
<proteinExistence type="predicted"/>
<dbReference type="GO" id="GO:0000155">
    <property type="term" value="F:phosphorelay sensor kinase activity"/>
    <property type="evidence" value="ECO:0007669"/>
    <property type="project" value="InterPro"/>
</dbReference>
<dbReference type="PANTHER" id="PTHR43711:SF1">
    <property type="entry name" value="HISTIDINE KINASE 1"/>
    <property type="match status" value="1"/>
</dbReference>
<dbReference type="InterPro" id="IPR003661">
    <property type="entry name" value="HisK_dim/P_dom"/>
</dbReference>
<dbReference type="InterPro" id="IPR036890">
    <property type="entry name" value="HATPase_C_sf"/>
</dbReference>
<organism evidence="8">
    <name type="scientific">freshwater metagenome</name>
    <dbReference type="NCBI Taxonomy" id="449393"/>
    <lineage>
        <taxon>unclassified sequences</taxon>
        <taxon>metagenomes</taxon>
        <taxon>ecological metagenomes</taxon>
    </lineage>
</organism>
<evidence type="ECO:0000256" key="2">
    <source>
        <dbReference type="ARBA" id="ARBA00012438"/>
    </source>
</evidence>
<name>A0A6J6RK46_9ZZZZ</name>
<protein>
    <recommendedName>
        <fullName evidence="2">histidine kinase</fullName>
        <ecNumber evidence="2">2.7.13.3</ecNumber>
    </recommendedName>
</protein>
<dbReference type="InterPro" id="IPR003594">
    <property type="entry name" value="HATPase_dom"/>
</dbReference>
<keyword evidence="6" id="KW-0902">Two-component regulatory system</keyword>
<accession>A0A6J6RK46</accession>
<dbReference type="CDD" id="cd00082">
    <property type="entry name" value="HisKA"/>
    <property type="match status" value="1"/>
</dbReference>
<dbReference type="SMART" id="SM00388">
    <property type="entry name" value="HisKA"/>
    <property type="match status" value="1"/>
</dbReference>
<evidence type="ECO:0000259" key="7">
    <source>
        <dbReference type="PROSITE" id="PS50109"/>
    </source>
</evidence>
<evidence type="ECO:0000256" key="1">
    <source>
        <dbReference type="ARBA" id="ARBA00000085"/>
    </source>
</evidence>
<dbReference type="PRINTS" id="PR00344">
    <property type="entry name" value="BCTRLSENSOR"/>
</dbReference>
<dbReference type="InterPro" id="IPR004358">
    <property type="entry name" value="Sig_transdc_His_kin-like_C"/>
</dbReference>
<keyword evidence="4" id="KW-0808">Transferase</keyword>
<evidence type="ECO:0000256" key="4">
    <source>
        <dbReference type="ARBA" id="ARBA00022679"/>
    </source>
</evidence>
<reference evidence="8" key="1">
    <citation type="submission" date="2020-05" db="EMBL/GenBank/DDBJ databases">
        <authorList>
            <person name="Chiriac C."/>
            <person name="Salcher M."/>
            <person name="Ghai R."/>
            <person name="Kavagutti S V."/>
        </authorList>
    </citation>
    <scope>NUCLEOTIDE SEQUENCE</scope>
</reference>